<proteinExistence type="predicted"/>
<dbReference type="GO" id="GO:0003729">
    <property type="term" value="F:mRNA binding"/>
    <property type="evidence" value="ECO:0000318"/>
    <property type="project" value="GO_Central"/>
</dbReference>
<feature type="domain" description="K Homology" evidence="4">
    <location>
        <begin position="123"/>
        <end position="196"/>
    </location>
</feature>
<feature type="region of interest" description="Disordered" evidence="3">
    <location>
        <begin position="1"/>
        <end position="38"/>
    </location>
</feature>
<dbReference type="AlphaFoldDB" id="A0A9R1XQK4"/>
<evidence type="ECO:0000259" key="4">
    <source>
        <dbReference type="SMART" id="SM00322"/>
    </source>
</evidence>
<gene>
    <name evidence="5" type="ORF">LSAT_V11C200088060</name>
</gene>
<dbReference type="SMART" id="SM00322">
    <property type="entry name" value="KH"/>
    <property type="match status" value="3"/>
</dbReference>
<dbReference type="InterPro" id="IPR004088">
    <property type="entry name" value="KH_dom_type_1"/>
</dbReference>
<reference evidence="5 6" key="1">
    <citation type="journal article" date="2017" name="Nat. Commun.">
        <title>Genome assembly with in vitro proximity ligation data and whole-genome triplication in lettuce.</title>
        <authorList>
            <person name="Reyes-Chin-Wo S."/>
            <person name="Wang Z."/>
            <person name="Yang X."/>
            <person name="Kozik A."/>
            <person name="Arikit S."/>
            <person name="Song C."/>
            <person name="Xia L."/>
            <person name="Froenicke L."/>
            <person name="Lavelle D.O."/>
            <person name="Truco M.J."/>
            <person name="Xia R."/>
            <person name="Zhu S."/>
            <person name="Xu C."/>
            <person name="Xu H."/>
            <person name="Xu X."/>
            <person name="Cox K."/>
            <person name="Korf I."/>
            <person name="Meyers B.C."/>
            <person name="Michelmore R.W."/>
        </authorList>
    </citation>
    <scope>NUCLEOTIDE SEQUENCE [LARGE SCALE GENOMIC DNA]</scope>
    <source>
        <strain evidence="6">cv. Salinas</strain>
        <tissue evidence="5">Seedlings</tissue>
    </source>
</reference>
<dbReference type="Proteomes" id="UP000235145">
    <property type="component" value="Unassembled WGS sequence"/>
</dbReference>
<dbReference type="Pfam" id="PF00013">
    <property type="entry name" value="KH_1"/>
    <property type="match status" value="3"/>
</dbReference>
<name>A0A9R1XQK4_LACSA</name>
<dbReference type="PANTHER" id="PTHR10288">
    <property type="entry name" value="KH DOMAIN CONTAINING RNA BINDING PROTEIN"/>
    <property type="match status" value="1"/>
</dbReference>
<organism evidence="5 6">
    <name type="scientific">Lactuca sativa</name>
    <name type="common">Garden lettuce</name>
    <dbReference type="NCBI Taxonomy" id="4236"/>
    <lineage>
        <taxon>Eukaryota</taxon>
        <taxon>Viridiplantae</taxon>
        <taxon>Streptophyta</taxon>
        <taxon>Embryophyta</taxon>
        <taxon>Tracheophyta</taxon>
        <taxon>Spermatophyta</taxon>
        <taxon>Magnoliopsida</taxon>
        <taxon>eudicotyledons</taxon>
        <taxon>Gunneridae</taxon>
        <taxon>Pentapetalae</taxon>
        <taxon>asterids</taxon>
        <taxon>campanulids</taxon>
        <taxon>Asterales</taxon>
        <taxon>Asteraceae</taxon>
        <taxon>Cichorioideae</taxon>
        <taxon>Cichorieae</taxon>
        <taxon>Lactucinae</taxon>
        <taxon>Lactuca</taxon>
    </lineage>
</organism>
<dbReference type="InterPro" id="IPR036612">
    <property type="entry name" value="KH_dom_type_1_sf"/>
</dbReference>
<evidence type="ECO:0000256" key="2">
    <source>
        <dbReference type="PROSITE-ProRule" id="PRU00117"/>
    </source>
</evidence>
<feature type="domain" description="K Homology" evidence="4">
    <location>
        <begin position="37"/>
        <end position="110"/>
    </location>
</feature>
<evidence type="ECO:0000313" key="6">
    <source>
        <dbReference type="Proteomes" id="UP000235145"/>
    </source>
</evidence>
<dbReference type="Gene3D" id="3.30.1370.10">
    <property type="entry name" value="K Homology domain, type 1"/>
    <property type="match status" value="3"/>
</dbReference>
<keyword evidence="6" id="KW-1185">Reference proteome</keyword>
<evidence type="ECO:0000256" key="1">
    <source>
        <dbReference type="ARBA" id="ARBA00022737"/>
    </source>
</evidence>
<dbReference type="SUPFAM" id="SSF54791">
    <property type="entry name" value="Eukaryotic type KH-domain (KH-domain type I)"/>
    <property type="match status" value="3"/>
</dbReference>
<comment type="caution">
    <text evidence="5">The sequence shown here is derived from an EMBL/GenBank/DDBJ whole genome shotgun (WGS) entry which is preliminary data.</text>
</comment>
<evidence type="ECO:0000256" key="3">
    <source>
        <dbReference type="SAM" id="MobiDB-lite"/>
    </source>
</evidence>
<dbReference type="GO" id="GO:0005737">
    <property type="term" value="C:cytoplasm"/>
    <property type="evidence" value="ECO:0000318"/>
    <property type="project" value="GO_Central"/>
</dbReference>
<dbReference type="EMBL" id="NBSK02000002">
    <property type="protein sequence ID" value="KAJ0222081.1"/>
    <property type="molecule type" value="Genomic_DNA"/>
</dbReference>
<protein>
    <recommendedName>
        <fullName evidence="4">K Homology domain-containing protein</fullName>
    </recommendedName>
</protein>
<feature type="compositionally biased region" description="Pro residues" evidence="3">
    <location>
        <begin position="24"/>
        <end position="33"/>
    </location>
</feature>
<accession>A0A9R1XQK4</accession>
<keyword evidence="2" id="KW-0694">RNA-binding</keyword>
<dbReference type="InterPro" id="IPR004087">
    <property type="entry name" value="KH_dom"/>
</dbReference>
<sequence>MGSADVGYASSNDGAQPAQSSPHKPQPSPPPASDYPDTTYLRFLASNAEAGSIIGKGGSTISDFQSRSNARIQLSRNYEYFPGTSDRIIMVSGTIDEVLDAVELILTKLLNEFYAEDGEEAEPRSKVRLIVPNGSCGGIIGKGGSMIKSFIEDSQANIKISPQDNNYIGMNDRLVTVAGTLQQQVQATSLILSRLSEDLYYVQSVGPPFPYAAPFYSVPNYGPNGAGKKFQNNKEDMSNSVTLGVADEHIGIVVGRSGRNITEISQISGARIKISERGDFINGTSDRKVTITGSQRAINVAEAMIMHKVASASSPPPAATTEN</sequence>
<dbReference type="OrthoDB" id="441329at2759"/>
<feature type="domain" description="K Homology" evidence="4">
    <location>
        <begin position="237"/>
        <end position="310"/>
    </location>
</feature>
<dbReference type="Gramene" id="rna-gnl|WGS:NBSK|LSAT_2X103201_mrna">
    <property type="protein sequence ID" value="cds-PLY78331.1"/>
    <property type="gene ID" value="gene-LSAT_2X103201"/>
</dbReference>
<keyword evidence="1" id="KW-0677">Repeat</keyword>
<evidence type="ECO:0000313" key="5">
    <source>
        <dbReference type="EMBL" id="KAJ0222081.1"/>
    </source>
</evidence>
<dbReference type="PROSITE" id="PS50084">
    <property type="entry name" value="KH_TYPE_1"/>
    <property type="match status" value="3"/>
</dbReference>
<dbReference type="CDD" id="cd22437">
    <property type="entry name" value="KH-I_BTR1_rpt2"/>
    <property type="match status" value="1"/>
</dbReference>